<dbReference type="InterPro" id="IPR003724">
    <property type="entry name" value="CblAdoTrfase_CobA"/>
</dbReference>
<dbReference type="GO" id="GO:0009236">
    <property type="term" value="P:cobalamin biosynthetic process"/>
    <property type="evidence" value="ECO:0007669"/>
    <property type="project" value="InterPro"/>
</dbReference>
<organism evidence="1 2">
    <name type="scientific">Caldinitratiruptor microaerophilus</name>
    <dbReference type="NCBI Taxonomy" id="671077"/>
    <lineage>
        <taxon>Bacteria</taxon>
        <taxon>Bacillati</taxon>
        <taxon>Bacillota</taxon>
        <taxon>Clostridia</taxon>
        <taxon>Eubacteriales</taxon>
        <taxon>Symbiobacteriaceae</taxon>
        <taxon>Caldinitratiruptor</taxon>
    </lineage>
</organism>
<dbReference type="EMBL" id="AP025628">
    <property type="protein sequence ID" value="BDG61110.1"/>
    <property type="molecule type" value="Genomic_DNA"/>
</dbReference>
<dbReference type="PIRSF" id="PIRSF015617">
    <property type="entry name" value="Adensltrnsf_CobA"/>
    <property type="match status" value="1"/>
</dbReference>
<dbReference type="PANTHER" id="PTHR46638:SF1">
    <property type="entry name" value="CORRINOID ADENOSYLTRANSFERASE"/>
    <property type="match status" value="1"/>
</dbReference>
<name>A0AA35CKS3_9FIRM</name>
<dbReference type="GO" id="GO:0005524">
    <property type="term" value="F:ATP binding"/>
    <property type="evidence" value="ECO:0007669"/>
    <property type="project" value="InterPro"/>
</dbReference>
<dbReference type="KEGG" id="cmic:caldi_22000"/>
<evidence type="ECO:0000313" key="2">
    <source>
        <dbReference type="Proteomes" id="UP001163687"/>
    </source>
</evidence>
<dbReference type="NCBIfam" id="NF004637">
    <property type="entry name" value="PRK05986.1"/>
    <property type="match status" value="1"/>
</dbReference>
<protein>
    <submittedName>
        <fullName evidence="1">Cob(I)alamin adenosyltransferase</fullName>
    </submittedName>
</protein>
<dbReference type="Pfam" id="PF02572">
    <property type="entry name" value="CobA_CobO_BtuR"/>
    <property type="match status" value="1"/>
</dbReference>
<gene>
    <name evidence="1" type="ORF">caldi_22000</name>
</gene>
<dbReference type="AlphaFoldDB" id="A0AA35CKS3"/>
<dbReference type="SUPFAM" id="SSF52540">
    <property type="entry name" value="P-loop containing nucleoside triphosphate hydrolases"/>
    <property type="match status" value="1"/>
</dbReference>
<dbReference type="NCBIfam" id="TIGR00708">
    <property type="entry name" value="cobA"/>
    <property type="match status" value="1"/>
</dbReference>
<accession>A0AA35CKS3</accession>
<keyword evidence="2" id="KW-1185">Reference proteome</keyword>
<dbReference type="PANTHER" id="PTHR46638">
    <property type="entry name" value="CORRINOID ADENOSYLTRANSFERASE"/>
    <property type="match status" value="1"/>
</dbReference>
<proteinExistence type="predicted"/>
<dbReference type="CDD" id="cd00561">
    <property type="entry name" value="CobA_ACA"/>
    <property type="match status" value="1"/>
</dbReference>
<dbReference type="Gene3D" id="3.40.50.300">
    <property type="entry name" value="P-loop containing nucleotide triphosphate hydrolases"/>
    <property type="match status" value="1"/>
</dbReference>
<evidence type="ECO:0000313" key="1">
    <source>
        <dbReference type="EMBL" id="BDG61110.1"/>
    </source>
</evidence>
<sequence>MSETRGRVLIYTGDGKGKTTAAMGQAVRAVGAGMKVLMIQFIKGKWKVAEIDGLRHLPNFELRRLGLGFTIPERRVGPLGEHQAAVEAAWRQAREEAMSDRWDLVILDEICNVVSDPDLNCIVSTEDVLRLLRERPARLHVVLTGRDAPPELVAAADTVTEMVAVKHAYQAGIRAQRGIEF</sequence>
<dbReference type="GO" id="GO:0008817">
    <property type="term" value="F:corrinoid adenosyltransferase activity"/>
    <property type="evidence" value="ECO:0007669"/>
    <property type="project" value="InterPro"/>
</dbReference>
<dbReference type="Proteomes" id="UP001163687">
    <property type="component" value="Chromosome"/>
</dbReference>
<reference evidence="1" key="1">
    <citation type="submission" date="2022-03" db="EMBL/GenBank/DDBJ databases">
        <title>Complete genome sequence of Caldinitratiruptor microaerophilus.</title>
        <authorList>
            <person name="Mukaiyama R."/>
            <person name="Nishiyama T."/>
            <person name="Ueda K."/>
        </authorList>
    </citation>
    <scope>NUCLEOTIDE SEQUENCE</scope>
    <source>
        <strain evidence="1">JCM 16183</strain>
    </source>
</reference>
<dbReference type="RefSeq" id="WP_264841787.1">
    <property type="nucleotide sequence ID" value="NZ_AP025628.1"/>
</dbReference>
<dbReference type="InterPro" id="IPR027417">
    <property type="entry name" value="P-loop_NTPase"/>
</dbReference>